<dbReference type="Gene3D" id="3.40.50.150">
    <property type="entry name" value="Vaccinia Virus protein VP39"/>
    <property type="match status" value="1"/>
</dbReference>
<dbReference type="PROSITE" id="PS00094">
    <property type="entry name" value="C5_MTASE_1"/>
    <property type="match status" value="1"/>
</dbReference>
<dbReference type="GO" id="GO:0032259">
    <property type="term" value="P:methylation"/>
    <property type="evidence" value="ECO:0007669"/>
    <property type="project" value="UniProtKB-KW"/>
</dbReference>
<feature type="coiled-coil region" evidence="8">
    <location>
        <begin position="455"/>
        <end position="497"/>
    </location>
</feature>
<dbReference type="InterPro" id="IPR018117">
    <property type="entry name" value="C5_DNA_meth_AS"/>
</dbReference>
<keyword evidence="3 5" id="KW-0949">S-adenosyl-L-methionine</keyword>
<evidence type="ECO:0000256" key="2">
    <source>
        <dbReference type="ARBA" id="ARBA00022679"/>
    </source>
</evidence>
<comment type="similarity">
    <text evidence="5 6">Belongs to the class I-like SAM-binding methyltransferase superfamily. C5-methyltransferase family.</text>
</comment>
<dbReference type="InterPro" id="IPR029063">
    <property type="entry name" value="SAM-dependent_MTases_sf"/>
</dbReference>
<reference evidence="9 10" key="2">
    <citation type="submission" date="2020-04" db="EMBL/GenBank/DDBJ databases">
        <authorList>
            <person name="Fomenkov A."/>
            <person name="Anton B.P."/>
            <person name="Roberts R.J."/>
        </authorList>
    </citation>
    <scope>NUCLEOTIDE SEQUENCE [LARGE SCALE GENOMIC DNA]</scope>
    <source>
        <strain evidence="9 10">S2</strain>
    </source>
</reference>
<dbReference type="Gene3D" id="3.90.120.30">
    <property type="match status" value="1"/>
</dbReference>
<evidence type="ECO:0000313" key="9">
    <source>
        <dbReference type="EMBL" id="QIZ11022.1"/>
    </source>
</evidence>
<evidence type="ECO:0000256" key="8">
    <source>
        <dbReference type="SAM" id="Coils"/>
    </source>
</evidence>
<dbReference type="PROSITE" id="PS51679">
    <property type="entry name" value="SAM_MT_C5"/>
    <property type="match status" value="1"/>
</dbReference>
<evidence type="ECO:0000256" key="7">
    <source>
        <dbReference type="RuleBase" id="RU000417"/>
    </source>
</evidence>
<dbReference type="GO" id="GO:0003677">
    <property type="term" value="F:DNA binding"/>
    <property type="evidence" value="ECO:0007669"/>
    <property type="project" value="TreeGrafter"/>
</dbReference>
<dbReference type="PANTHER" id="PTHR10629">
    <property type="entry name" value="CYTOSINE-SPECIFIC METHYLTRANSFERASE"/>
    <property type="match status" value="1"/>
</dbReference>
<dbReference type="NCBIfam" id="TIGR00675">
    <property type="entry name" value="dcm"/>
    <property type="match status" value="1"/>
</dbReference>
<evidence type="ECO:0000256" key="3">
    <source>
        <dbReference type="ARBA" id="ARBA00022691"/>
    </source>
</evidence>
<reference evidence="9 10" key="1">
    <citation type="submission" date="2020-04" db="EMBL/GenBank/DDBJ databases">
        <title>Genome-Wide Identification of 5-Methylcytosine Sites in Bacterial Genomes By High-Throughput Sequencing of MspJI Restriction Fragments.</title>
        <authorList>
            <person name="Wu V."/>
        </authorList>
    </citation>
    <scope>NUCLEOTIDE SEQUENCE [LARGE SCALE GENOMIC DNA]</scope>
    <source>
        <strain evidence="9 10">S2</strain>
    </source>
</reference>
<dbReference type="EC" id="2.1.1.37" evidence="7"/>
<dbReference type="PRINTS" id="PR00105">
    <property type="entry name" value="C5METTRFRASE"/>
</dbReference>
<dbReference type="PANTHER" id="PTHR10629:SF52">
    <property type="entry name" value="DNA (CYTOSINE-5)-METHYLTRANSFERASE 1"/>
    <property type="match status" value="1"/>
</dbReference>
<dbReference type="Proteomes" id="UP000501868">
    <property type="component" value="Chromosome"/>
</dbReference>
<proteinExistence type="inferred from homology"/>
<keyword evidence="4" id="KW-0680">Restriction system</keyword>
<evidence type="ECO:0000256" key="5">
    <source>
        <dbReference type="PROSITE-ProRule" id="PRU01016"/>
    </source>
</evidence>
<dbReference type="Pfam" id="PF00145">
    <property type="entry name" value="DNA_methylase"/>
    <property type="match status" value="1"/>
</dbReference>
<sequence>MMKKTVVELFAGVGGFHLGLKNAGGWDVLWANQWEPGKKVQHAYDCYRSHFPETKAVNMDISVVNDNPTENPIPKHNLLVGGFPCQDYSVASTGAKGIEGKKGVLWWEIRRILERHQAPFVLLENVDRLLKSPTKQRGRDFAVMLACFRDLGYNVEWRVINAADYGFAQRRRRVFIFAYHETTNYYKRQVNKIDPTSLNQHLVKNGFFAQEFPIGSINDALPWELKEDLKDISDNYKNGAFGEAGIMFGDVIFTGKYEPAGQPPMTLGEVLVKEEVEEKYYLGENLEQWKYMKGAKEQPRKTKEGFEYMFREGAIAFPDPLERPARTMLTSESSKNRSTHVIEDPNSNNLRLLTPIEAERLNGFEDNWTKGMPEKFRYFCMGNALVVGLVTKMGKSLNEIFGNEVDTHLTKNVIHEKSSEYLDSNTVEEQKIIRLAKEESKNIIEAAKLDKQKMIFRAKEEAEKILENAKTEEQKIISQAEKEAARILKNADLQKQNIIKLAREEEMRIIEDAKNTAKIIIDSSKDKVMS</sequence>
<dbReference type="CDD" id="cd06503">
    <property type="entry name" value="ATP-synt_Fo_b"/>
    <property type="match status" value="1"/>
</dbReference>
<dbReference type="AlphaFoldDB" id="A0A6H1PC73"/>
<keyword evidence="1 5" id="KW-0489">Methyltransferase</keyword>
<comment type="catalytic activity">
    <reaction evidence="7">
        <text>a 2'-deoxycytidine in DNA + S-adenosyl-L-methionine = a 5-methyl-2'-deoxycytidine in DNA + S-adenosyl-L-homocysteine + H(+)</text>
        <dbReference type="Rhea" id="RHEA:13681"/>
        <dbReference type="Rhea" id="RHEA-COMP:11369"/>
        <dbReference type="Rhea" id="RHEA-COMP:11370"/>
        <dbReference type="ChEBI" id="CHEBI:15378"/>
        <dbReference type="ChEBI" id="CHEBI:57856"/>
        <dbReference type="ChEBI" id="CHEBI:59789"/>
        <dbReference type="ChEBI" id="CHEBI:85452"/>
        <dbReference type="ChEBI" id="CHEBI:85454"/>
        <dbReference type="EC" id="2.1.1.37"/>
    </reaction>
</comment>
<name>A0A6H1PC73_PRIMG</name>
<accession>A0A6H1PC73</accession>
<dbReference type="InterPro" id="IPR001525">
    <property type="entry name" value="C5_MeTfrase"/>
</dbReference>
<evidence type="ECO:0000256" key="1">
    <source>
        <dbReference type="ARBA" id="ARBA00022603"/>
    </source>
</evidence>
<dbReference type="GO" id="GO:0044027">
    <property type="term" value="P:negative regulation of gene expression via chromosomal CpG island methylation"/>
    <property type="evidence" value="ECO:0007669"/>
    <property type="project" value="TreeGrafter"/>
</dbReference>
<dbReference type="GO" id="GO:0003886">
    <property type="term" value="F:DNA (cytosine-5-)-methyltransferase activity"/>
    <property type="evidence" value="ECO:0007669"/>
    <property type="project" value="UniProtKB-EC"/>
</dbReference>
<feature type="active site" evidence="5">
    <location>
        <position position="85"/>
    </location>
</feature>
<dbReference type="InterPro" id="IPR050390">
    <property type="entry name" value="C5-Methyltransferase"/>
</dbReference>
<evidence type="ECO:0000256" key="6">
    <source>
        <dbReference type="RuleBase" id="RU000416"/>
    </source>
</evidence>
<gene>
    <name evidence="9" type="primary">dcm</name>
    <name evidence="9" type="ORF">HFZ78_18815</name>
</gene>
<evidence type="ECO:0000256" key="4">
    <source>
        <dbReference type="ARBA" id="ARBA00022747"/>
    </source>
</evidence>
<protein>
    <recommendedName>
        <fullName evidence="7">Cytosine-specific methyltransferase</fullName>
        <ecNumber evidence="7">2.1.1.37</ecNumber>
    </recommendedName>
</protein>
<keyword evidence="2 5" id="KW-0808">Transferase</keyword>
<keyword evidence="8" id="KW-0175">Coiled coil</keyword>
<dbReference type="EMBL" id="CP051128">
    <property type="protein sequence ID" value="QIZ11022.1"/>
    <property type="molecule type" value="Genomic_DNA"/>
</dbReference>
<dbReference type="SUPFAM" id="SSF53335">
    <property type="entry name" value="S-adenosyl-L-methionine-dependent methyltransferases"/>
    <property type="match status" value="1"/>
</dbReference>
<evidence type="ECO:0000313" key="10">
    <source>
        <dbReference type="Proteomes" id="UP000501868"/>
    </source>
</evidence>
<dbReference type="GO" id="GO:0009307">
    <property type="term" value="P:DNA restriction-modification system"/>
    <property type="evidence" value="ECO:0007669"/>
    <property type="project" value="UniProtKB-KW"/>
</dbReference>
<organism evidence="9 10">
    <name type="scientific">Priestia megaterium</name>
    <name type="common">Bacillus megaterium</name>
    <dbReference type="NCBI Taxonomy" id="1404"/>
    <lineage>
        <taxon>Bacteria</taxon>
        <taxon>Bacillati</taxon>
        <taxon>Bacillota</taxon>
        <taxon>Bacilli</taxon>
        <taxon>Bacillales</taxon>
        <taxon>Bacillaceae</taxon>
        <taxon>Priestia</taxon>
    </lineage>
</organism>